<accession>A0AB33JL25</accession>
<proteinExistence type="inferred from homology"/>
<dbReference type="GO" id="GO:0003961">
    <property type="term" value="F:O-acetylhomoserine aminocarboxypropyltransferase activity"/>
    <property type="evidence" value="ECO:0007669"/>
    <property type="project" value="TreeGrafter"/>
</dbReference>
<comment type="cofactor">
    <cofactor evidence="1 6">
        <name>pyridoxal 5'-phosphate</name>
        <dbReference type="ChEBI" id="CHEBI:597326"/>
    </cofactor>
</comment>
<dbReference type="NCBIfam" id="TIGR01326">
    <property type="entry name" value="OAH_OAS_sulfhy"/>
    <property type="match status" value="1"/>
</dbReference>
<dbReference type="FunFam" id="3.40.640.10:FF:000035">
    <property type="entry name" value="O-succinylhomoserine sulfhydrylase"/>
    <property type="match status" value="1"/>
</dbReference>
<dbReference type="SUPFAM" id="SSF53383">
    <property type="entry name" value="PLP-dependent transferases"/>
    <property type="match status" value="1"/>
</dbReference>
<dbReference type="GO" id="GO:0005737">
    <property type="term" value="C:cytoplasm"/>
    <property type="evidence" value="ECO:0007669"/>
    <property type="project" value="TreeGrafter"/>
</dbReference>
<dbReference type="InterPro" id="IPR015421">
    <property type="entry name" value="PyrdxlP-dep_Trfase_major"/>
</dbReference>
<gene>
    <name evidence="7" type="ORF">GTC17262_01600</name>
</gene>
<dbReference type="GO" id="GO:0071269">
    <property type="term" value="P:L-homocysteine biosynthetic process"/>
    <property type="evidence" value="ECO:0007669"/>
    <property type="project" value="TreeGrafter"/>
</dbReference>
<sequence length="427" mass="46615">MKKNLKTSTLCVQAGWEPKNGEPRVLPIVQSTTFKYDNTEEMAQLFDLKKEGYFYSRLQNPTNDAVAKKIATLEGGIGAVLTSSGQAANFFAIFNICEAGGHIVVSNEIYGGTYNLFGVTLKKLGIDCTFVNQDASEEELSAAFRPNTKLVFGETISNPGCSVLDIEKFAKVAHAHGVPLVIDNTFATPVNCRPFEWGCDIVTHSTTKYMDGHATQVGGVVVDSGNFDWEAHADKFPGLCTPDDSYHGLTYTKAFGKMAYITKLVAQLMRDLGAIPGPQNSFLLNLGLETLHLRMPQHCRNAQRIAEFLAADARVAWVHYAGLSTDPNHAKAQKYLPNGTCGVLAFGLKGDRETAIKFMDSLQLIAIVTHVADARTCVLHPASHTHRQLSDEQLREAGIAPDLIRLSVGIEDADDLLDDIKQALDKI</sequence>
<dbReference type="AlphaFoldDB" id="A0AB33JL25"/>
<protein>
    <submittedName>
        <fullName evidence="7">O-acetylhomoserine aminocarboxypropyltransferase/cysteine synthase</fullName>
    </submittedName>
</protein>
<dbReference type="GO" id="GO:0004124">
    <property type="term" value="F:cysteine synthase activity"/>
    <property type="evidence" value="ECO:0007669"/>
    <property type="project" value="TreeGrafter"/>
</dbReference>
<dbReference type="PANTHER" id="PTHR43797">
    <property type="entry name" value="HOMOCYSTEINE/CYSTEINE SYNTHASE"/>
    <property type="match status" value="1"/>
</dbReference>
<dbReference type="GO" id="GO:0030170">
    <property type="term" value="F:pyridoxal phosphate binding"/>
    <property type="evidence" value="ECO:0007669"/>
    <property type="project" value="InterPro"/>
</dbReference>
<keyword evidence="4 5" id="KW-0663">Pyridoxal phosphate</keyword>
<dbReference type="InterPro" id="IPR015424">
    <property type="entry name" value="PyrdxlP-dep_Trfase"/>
</dbReference>
<evidence type="ECO:0000256" key="2">
    <source>
        <dbReference type="ARBA" id="ARBA00009077"/>
    </source>
</evidence>
<evidence type="ECO:0000256" key="6">
    <source>
        <dbReference type="RuleBase" id="RU362118"/>
    </source>
</evidence>
<dbReference type="Pfam" id="PF01053">
    <property type="entry name" value="Cys_Met_Meta_PP"/>
    <property type="match status" value="1"/>
</dbReference>
<evidence type="ECO:0000256" key="4">
    <source>
        <dbReference type="ARBA" id="ARBA00022898"/>
    </source>
</evidence>
<dbReference type="PIRSF" id="PIRSF001434">
    <property type="entry name" value="CGS"/>
    <property type="match status" value="1"/>
</dbReference>
<dbReference type="GO" id="GO:0019346">
    <property type="term" value="P:transsulfuration"/>
    <property type="evidence" value="ECO:0007669"/>
    <property type="project" value="InterPro"/>
</dbReference>
<keyword evidence="3" id="KW-0808">Transferase</keyword>
<reference evidence="7" key="1">
    <citation type="submission" date="2024-07" db="EMBL/GenBank/DDBJ databases">
        <title>Complete genome sequence of Prevotella sp. YM-2024 GTC17262.</title>
        <authorList>
            <person name="Hayashi M."/>
            <person name="Muto Y."/>
            <person name="Tanaka K."/>
            <person name="Niwa H."/>
        </authorList>
    </citation>
    <scope>NUCLEOTIDE SEQUENCE</scope>
    <source>
        <strain evidence="7">GTC17262</strain>
    </source>
</reference>
<dbReference type="InterPro" id="IPR006235">
    <property type="entry name" value="OAc-hSer/O-AcSer_sulfhydrylase"/>
</dbReference>
<dbReference type="EMBL" id="AP035789">
    <property type="protein sequence ID" value="BFO79969.1"/>
    <property type="molecule type" value="Genomic_DNA"/>
</dbReference>
<evidence type="ECO:0000256" key="1">
    <source>
        <dbReference type="ARBA" id="ARBA00001933"/>
    </source>
</evidence>
<dbReference type="CDD" id="cd00614">
    <property type="entry name" value="CGS_like"/>
    <property type="match status" value="1"/>
</dbReference>
<dbReference type="Gene3D" id="3.90.1150.10">
    <property type="entry name" value="Aspartate Aminotransferase, domain 1"/>
    <property type="match status" value="1"/>
</dbReference>
<feature type="modified residue" description="N6-(pyridoxal phosphate)lysine" evidence="5">
    <location>
        <position position="208"/>
    </location>
</feature>
<name>A0AB33JL25_9BACT</name>
<evidence type="ECO:0000256" key="5">
    <source>
        <dbReference type="PIRSR" id="PIRSR001434-2"/>
    </source>
</evidence>
<dbReference type="PANTHER" id="PTHR43797:SF3">
    <property type="entry name" value="O-ACETYLHOMOSERINE SULFHYDRYLASE"/>
    <property type="match status" value="1"/>
</dbReference>
<comment type="similarity">
    <text evidence="2 6">Belongs to the trans-sulfuration enzymes family.</text>
</comment>
<dbReference type="Gene3D" id="3.40.640.10">
    <property type="entry name" value="Type I PLP-dependent aspartate aminotransferase-like (Major domain)"/>
    <property type="match status" value="1"/>
</dbReference>
<organism evidence="7">
    <name type="scientific">Prevotella sp. GTC17262</name>
    <dbReference type="NCBI Taxonomy" id="3236797"/>
    <lineage>
        <taxon>Bacteria</taxon>
        <taxon>Pseudomonadati</taxon>
        <taxon>Bacteroidota</taxon>
        <taxon>Bacteroidia</taxon>
        <taxon>Bacteroidales</taxon>
        <taxon>Prevotellaceae</taxon>
        <taxon>Prevotella</taxon>
    </lineage>
</organism>
<dbReference type="GO" id="GO:0006535">
    <property type="term" value="P:cysteine biosynthetic process from serine"/>
    <property type="evidence" value="ECO:0007669"/>
    <property type="project" value="TreeGrafter"/>
</dbReference>
<evidence type="ECO:0000256" key="3">
    <source>
        <dbReference type="ARBA" id="ARBA00022679"/>
    </source>
</evidence>
<dbReference type="InterPro" id="IPR015422">
    <property type="entry name" value="PyrdxlP-dep_Trfase_small"/>
</dbReference>
<evidence type="ECO:0000313" key="7">
    <source>
        <dbReference type="EMBL" id="BFO79969.1"/>
    </source>
</evidence>
<dbReference type="InterPro" id="IPR000277">
    <property type="entry name" value="Cys/Met-Metab_PyrdxlP-dep_enz"/>
</dbReference>